<evidence type="ECO:0000313" key="2">
    <source>
        <dbReference type="Proteomes" id="UP001151760"/>
    </source>
</evidence>
<evidence type="ECO:0000313" key="1">
    <source>
        <dbReference type="EMBL" id="GJS65743.1"/>
    </source>
</evidence>
<dbReference type="Proteomes" id="UP001151760">
    <property type="component" value="Unassembled WGS sequence"/>
</dbReference>
<reference evidence="1" key="1">
    <citation type="journal article" date="2022" name="Int. J. Mol. Sci.">
        <title>Draft Genome of Tanacetum Coccineum: Genomic Comparison of Closely Related Tanacetum-Family Plants.</title>
        <authorList>
            <person name="Yamashiro T."/>
            <person name="Shiraishi A."/>
            <person name="Nakayama K."/>
            <person name="Satake H."/>
        </authorList>
    </citation>
    <scope>NUCLEOTIDE SEQUENCE</scope>
</reference>
<name>A0ABQ4XK72_9ASTR</name>
<dbReference type="EMBL" id="BQNB010009599">
    <property type="protein sequence ID" value="GJS65743.1"/>
    <property type="molecule type" value="Genomic_DNA"/>
</dbReference>
<comment type="caution">
    <text evidence="1">The sequence shown here is derived from an EMBL/GenBank/DDBJ whole genome shotgun (WGS) entry which is preliminary data.</text>
</comment>
<protein>
    <submittedName>
        <fullName evidence="1">Uncharacterized protein</fullName>
    </submittedName>
</protein>
<organism evidence="1 2">
    <name type="scientific">Tanacetum coccineum</name>
    <dbReference type="NCBI Taxonomy" id="301880"/>
    <lineage>
        <taxon>Eukaryota</taxon>
        <taxon>Viridiplantae</taxon>
        <taxon>Streptophyta</taxon>
        <taxon>Embryophyta</taxon>
        <taxon>Tracheophyta</taxon>
        <taxon>Spermatophyta</taxon>
        <taxon>Magnoliopsida</taxon>
        <taxon>eudicotyledons</taxon>
        <taxon>Gunneridae</taxon>
        <taxon>Pentapetalae</taxon>
        <taxon>asterids</taxon>
        <taxon>campanulids</taxon>
        <taxon>Asterales</taxon>
        <taxon>Asteraceae</taxon>
        <taxon>Asteroideae</taxon>
        <taxon>Anthemideae</taxon>
        <taxon>Anthemidinae</taxon>
        <taxon>Tanacetum</taxon>
    </lineage>
</organism>
<reference evidence="1" key="2">
    <citation type="submission" date="2022-01" db="EMBL/GenBank/DDBJ databases">
        <authorList>
            <person name="Yamashiro T."/>
            <person name="Shiraishi A."/>
            <person name="Satake H."/>
            <person name="Nakayama K."/>
        </authorList>
    </citation>
    <scope>NUCLEOTIDE SEQUENCE</scope>
</reference>
<proteinExistence type="predicted"/>
<sequence>MRRERESRATCASSNVQHSRYIVEEAWGSTEGGDTNGEPRKAALISVRVDILQDEGRSFLIVDTYQIYCKVDRTEISIWNIVQRASRCQWDCESIRGGARLSVSHRHLALRELMSYYVCHITLFYTRVGVAGTVITVQVGVVDIGIRVSSTLSVWIVRDERHVEIILTDERCDWYGGEESSVVYVDVVVYMISLDVLRDRTVTVMEYDQYLDTIFILRCWVLESIGGVLLARCVDRSIVRSERDLVYLSERVHTILYHRVTVSDSSHIDSIVSYTGRLGAGAGYICIHLTSQSSYICRSMQDSGLLVHMLGTDDEWMLLTLHGSVGSSIYADTCTELQGLDVLSCTCNYFDFDSPKGVVVTAYISMVEGIGVECVIDASREEGMDYEMRGMI</sequence>
<gene>
    <name evidence="1" type="ORF">Tco_0680307</name>
</gene>
<accession>A0ABQ4XK72</accession>
<keyword evidence="2" id="KW-1185">Reference proteome</keyword>